<name>A0A3A9ZU28_9ACTN</name>
<reference evidence="1 2" key="1">
    <citation type="journal article" date="2015" name="Antonie Van Leeuwenhoek">
        <title>Streptomyces klenkii sp. nov., isolated from deep marine sediment.</title>
        <authorList>
            <person name="Veyisoglu A."/>
            <person name="Sahin N."/>
        </authorList>
    </citation>
    <scope>NUCLEOTIDE SEQUENCE [LARGE SCALE GENOMIC DNA]</scope>
    <source>
        <strain evidence="1 2">KCTC 29202</strain>
    </source>
</reference>
<proteinExistence type="predicted"/>
<dbReference type="Proteomes" id="UP000270343">
    <property type="component" value="Unassembled WGS sequence"/>
</dbReference>
<keyword evidence="2" id="KW-1185">Reference proteome</keyword>
<organism evidence="1 2">
    <name type="scientific">Streptomyces klenkii</name>
    <dbReference type="NCBI Taxonomy" id="1420899"/>
    <lineage>
        <taxon>Bacteria</taxon>
        <taxon>Bacillati</taxon>
        <taxon>Actinomycetota</taxon>
        <taxon>Actinomycetes</taxon>
        <taxon>Kitasatosporales</taxon>
        <taxon>Streptomycetaceae</taxon>
        <taxon>Streptomyces</taxon>
    </lineage>
</organism>
<dbReference type="AlphaFoldDB" id="A0A3A9ZU28"/>
<dbReference type="EMBL" id="RBAM01000188">
    <property type="protein sequence ID" value="RKN51623.1"/>
    <property type="molecule type" value="Genomic_DNA"/>
</dbReference>
<comment type="caution">
    <text evidence="1">The sequence shown here is derived from an EMBL/GenBank/DDBJ whole genome shotgun (WGS) entry which is preliminary data.</text>
</comment>
<protein>
    <submittedName>
        <fullName evidence="1">IS5/IS1182 family transposase</fullName>
    </submittedName>
</protein>
<gene>
    <name evidence="1" type="ORF">D7231_35670</name>
</gene>
<sequence>AQLKTWRILRKARCSTNRIGTIVQAIHTLLTSDYPG</sequence>
<evidence type="ECO:0000313" key="2">
    <source>
        <dbReference type="Proteomes" id="UP000270343"/>
    </source>
</evidence>
<evidence type="ECO:0000313" key="1">
    <source>
        <dbReference type="EMBL" id="RKN51623.1"/>
    </source>
</evidence>
<feature type="non-terminal residue" evidence="1">
    <location>
        <position position="1"/>
    </location>
</feature>
<accession>A0A3A9ZU28</accession>